<keyword evidence="3" id="KW-0285">Flavoprotein</keyword>
<keyword evidence="8" id="KW-1185">Reference proteome</keyword>
<dbReference type="Proteomes" id="UP000054935">
    <property type="component" value="Unassembled WGS sequence"/>
</dbReference>
<dbReference type="AlphaFoldDB" id="A0A0N7M194"/>
<dbReference type="Pfam" id="PF13450">
    <property type="entry name" value="NAD_binding_8"/>
    <property type="match status" value="1"/>
</dbReference>
<sequence>MTETVFVAGAGLSGAVIARELAEAGHRVEVYEARDHVAGNCYTARDEETGVMLHHYGPHIFHTGDTQVWDYVNRFTRFHSYRHRVWTTVGGKVYPMPVTLATINQFFGQALTPAQARAFVADRAVSIPEPANFEEQALAMIGRELYEAFFRGYTEKQWGRSPRDLPASILKRLPLRFSYEDSYFNHPFQGMPEDGYTPMVAAMLDHPGITVHLSTPLDPAQVPSGAQLFWSGPLDAYFGMKLGRLGYRTLDFEHLRGQGDFQGCPVMNYGDVDTPWTRITEHKHFAPWESHEATLVSREYSRLAADGDTPYYPIRLVDEKALLSDYVRAAEALSGVTFVGRLGTYRYLDMDVCIREALDAAAAFLEAREKGGSMPAFLSSVL</sequence>
<dbReference type="EC" id="5.4.99.9" evidence="7"/>
<reference evidence="7 8" key="1">
    <citation type="submission" date="2015-09" db="EMBL/GenBank/DDBJ databases">
        <authorList>
            <consortium name="Swine Surveillance"/>
        </authorList>
    </citation>
    <scope>NUCLEOTIDE SEQUENCE [LARGE SCALE GENOMIC DNA]</scope>
    <source>
        <strain evidence="7 8">CECT 7648</strain>
    </source>
</reference>
<name>A0A0N7M194_9RHOB</name>
<evidence type="ECO:0000259" key="6">
    <source>
        <dbReference type="Pfam" id="PF03275"/>
    </source>
</evidence>
<keyword evidence="4" id="KW-0274">FAD</keyword>
<dbReference type="Gene3D" id="3.40.50.720">
    <property type="entry name" value="NAD(P)-binding Rossmann-like Domain"/>
    <property type="match status" value="3"/>
</dbReference>
<dbReference type="GO" id="GO:0005829">
    <property type="term" value="C:cytosol"/>
    <property type="evidence" value="ECO:0007669"/>
    <property type="project" value="TreeGrafter"/>
</dbReference>
<dbReference type="RefSeq" id="WP_234988916.1">
    <property type="nucleotide sequence ID" value="NZ_CYSE01000017.1"/>
</dbReference>
<dbReference type="SUPFAM" id="SSF51971">
    <property type="entry name" value="Nucleotide-binding domain"/>
    <property type="match status" value="1"/>
</dbReference>
<evidence type="ECO:0000256" key="4">
    <source>
        <dbReference type="ARBA" id="ARBA00022827"/>
    </source>
</evidence>
<dbReference type="InterPro" id="IPR004379">
    <property type="entry name" value="UDP-GALP_mutase"/>
</dbReference>
<dbReference type="PANTHER" id="PTHR21197:SF0">
    <property type="entry name" value="UDP-GALACTOPYRANOSE MUTASE"/>
    <property type="match status" value="1"/>
</dbReference>
<evidence type="ECO:0000256" key="5">
    <source>
        <dbReference type="ARBA" id="ARBA00023235"/>
    </source>
</evidence>
<dbReference type="GO" id="GO:0050660">
    <property type="term" value="F:flavin adenine dinucleotide binding"/>
    <property type="evidence" value="ECO:0007669"/>
    <property type="project" value="TreeGrafter"/>
</dbReference>
<evidence type="ECO:0000256" key="1">
    <source>
        <dbReference type="ARBA" id="ARBA00001974"/>
    </source>
</evidence>
<accession>A0A0N7M194</accession>
<comment type="similarity">
    <text evidence="2">Belongs to the UDP-galactopyranose/dTDP-fucopyranose mutase family.</text>
</comment>
<dbReference type="STRING" id="441103.TRN7648_04175"/>
<comment type="cofactor">
    <cofactor evidence="1">
        <name>FAD</name>
        <dbReference type="ChEBI" id="CHEBI:57692"/>
    </cofactor>
</comment>
<feature type="domain" description="UDP-galactopyranose mutase C-terminal" evidence="6">
    <location>
        <begin position="148"/>
        <end position="347"/>
    </location>
</feature>
<evidence type="ECO:0000313" key="8">
    <source>
        <dbReference type="Proteomes" id="UP000054935"/>
    </source>
</evidence>
<dbReference type="EMBL" id="CYSE01000017">
    <property type="protein sequence ID" value="CUH82633.1"/>
    <property type="molecule type" value="Genomic_DNA"/>
</dbReference>
<dbReference type="NCBIfam" id="TIGR00031">
    <property type="entry name" value="UDP-GALP_mutase"/>
    <property type="match status" value="1"/>
</dbReference>
<dbReference type="Pfam" id="PF03275">
    <property type="entry name" value="GLF"/>
    <property type="match status" value="1"/>
</dbReference>
<evidence type="ECO:0000313" key="7">
    <source>
        <dbReference type="EMBL" id="CUH82633.1"/>
    </source>
</evidence>
<keyword evidence="5 7" id="KW-0413">Isomerase</keyword>
<dbReference type="GO" id="GO:0008767">
    <property type="term" value="F:UDP-galactopyranose mutase activity"/>
    <property type="evidence" value="ECO:0007669"/>
    <property type="project" value="UniProtKB-EC"/>
</dbReference>
<dbReference type="InterPro" id="IPR015899">
    <property type="entry name" value="UDP-GalPyranose_mutase_C"/>
</dbReference>
<dbReference type="PANTHER" id="PTHR21197">
    <property type="entry name" value="UDP-GALACTOPYRANOSE MUTASE"/>
    <property type="match status" value="1"/>
</dbReference>
<evidence type="ECO:0000256" key="2">
    <source>
        <dbReference type="ARBA" id="ARBA00009321"/>
    </source>
</evidence>
<dbReference type="SUPFAM" id="SSF54373">
    <property type="entry name" value="FAD-linked reductases, C-terminal domain"/>
    <property type="match status" value="1"/>
</dbReference>
<protein>
    <submittedName>
        <fullName evidence="7">UDP-galactopyranose mutase</fullName>
        <ecNumber evidence="7">5.4.99.9</ecNumber>
    </submittedName>
</protein>
<proteinExistence type="inferred from homology"/>
<organism evidence="7 8">
    <name type="scientific">Tropicibacter naphthalenivorans</name>
    <dbReference type="NCBI Taxonomy" id="441103"/>
    <lineage>
        <taxon>Bacteria</taxon>
        <taxon>Pseudomonadati</taxon>
        <taxon>Pseudomonadota</taxon>
        <taxon>Alphaproteobacteria</taxon>
        <taxon>Rhodobacterales</taxon>
        <taxon>Roseobacteraceae</taxon>
        <taxon>Tropicibacter</taxon>
    </lineage>
</organism>
<gene>
    <name evidence="7" type="primary">rfbD_2</name>
    <name evidence="7" type="ORF">TRN7648_04175</name>
</gene>
<evidence type="ECO:0000256" key="3">
    <source>
        <dbReference type="ARBA" id="ARBA00022630"/>
    </source>
</evidence>